<evidence type="ECO:0000259" key="5">
    <source>
        <dbReference type="Pfam" id="PF01420"/>
    </source>
</evidence>
<dbReference type="EMBL" id="LSFN01000007">
    <property type="protein sequence ID" value="OAB75580.1"/>
    <property type="molecule type" value="Genomic_DNA"/>
</dbReference>
<dbReference type="RefSeq" id="WP_068656980.1">
    <property type="nucleotide sequence ID" value="NZ_CP017773.1"/>
</dbReference>
<evidence type="ECO:0000256" key="2">
    <source>
        <dbReference type="ARBA" id="ARBA00022747"/>
    </source>
</evidence>
<feature type="coiled-coil region" evidence="4">
    <location>
        <begin position="378"/>
        <end position="405"/>
    </location>
</feature>
<keyword evidence="3" id="KW-0238">DNA-binding</keyword>
<dbReference type="InterPro" id="IPR000055">
    <property type="entry name" value="Restrct_endonuc_typeI_TRD"/>
</dbReference>
<dbReference type="InterPro" id="IPR044946">
    <property type="entry name" value="Restrct_endonuc_typeI_TRD_sf"/>
</dbReference>
<keyword evidence="4" id="KW-0175">Coiled coil</keyword>
<evidence type="ECO:0000256" key="3">
    <source>
        <dbReference type="ARBA" id="ARBA00023125"/>
    </source>
</evidence>
<keyword evidence="2" id="KW-0680">Restriction system</keyword>
<dbReference type="Proteomes" id="UP000077134">
    <property type="component" value="Unassembled WGS sequence"/>
</dbReference>
<evidence type="ECO:0000256" key="1">
    <source>
        <dbReference type="ARBA" id="ARBA00010923"/>
    </source>
</evidence>
<dbReference type="GO" id="GO:0003677">
    <property type="term" value="F:DNA binding"/>
    <property type="evidence" value="ECO:0007669"/>
    <property type="project" value="UniProtKB-KW"/>
</dbReference>
<feature type="domain" description="Type I restriction modification DNA specificity" evidence="5">
    <location>
        <begin position="15"/>
        <end position="189"/>
    </location>
</feature>
<gene>
    <name evidence="6" type="ORF">PNBC_08090</name>
</gene>
<dbReference type="SUPFAM" id="SSF116734">
    <property type="entry name" value="DNA methylase specificity domain"/>
    <property type="match status" value="2"/>
</dbReference>
<proteinExistence type="inferred from homology"/>
<evidence type="ECO:0000313" key="6">
    <source>
        <dbReference type="EMBL" id="OAB75580.1"/>
    </source>
</evidence>
<dbReference type="KEGG" id="pcx:LPB68_21800"/>
<name>A0A167EIM7_9BACL</name>
<organism evidence="6 7">
    <name type="scientific">Paenibacillus crassostreae</name>
    <dbReference type="NCBI Taxonomy" id="1763538"/>
    <lineage>
        <taxon>Bacteria</taxon>
        <taxon>Bacillati</taxon>
        <taxon>Bacillota</taxon>
        <taxon>Bacilli</taxon>
        <taxon>Bacillales</taxon>
        <taxon>Paenibacillaceae</taxon>
        <taxon>Paenibacillus</taxon>
    </lineage>
</organism>
<evidence type="ECO:0000256" key="4">
    <source>
        <dbReference type="SAM" id="Coils"/>
    </source>
</evidence>
<keyword evidence="7" id="KW-1185">Reference proteome</keyword>
<sequence>MSKYIPELRFKGFCENFEKFQLGQLGTFKNGMNMDKEDMGKGLPFVNLQDVFGNNVVNSSNLGLVNSSSNQREDYSLKSGDMLFIRSSVKPEGVGEAAVIEKTIPNATYSGFLIRFRAEKDIDNKFKRFIFSSSSIRSQIMKKATTSANTNINQDSLKLINVFLPKLFEQQKIGAFFKQLDDTIVLQQELVVQQQQYKKAMLQKMFPQQGECVPKVRFDGFSGNWVNQKINSLVTPVVREVPKPTESYKRLSVRSHAKGTFHQRVEDPSTISMDKLYVIKENDLVVNITFAWEHAIAVAKKEDEGLLVSHRFPTFIIDKSDINFIHQLVSKENFRKKLDLISPGGAGRNRVLNKRDFINLNVSVPKSLEEQQRIGDYLKQLDDTIALHQKKLEDYQQLKKALLQRMFV</sequence>
<reference evidence="6 7" key="1">
    <citation type="submission" date="2016-02" db="EMBL/GenBank/DDBJ databases">
        <title>Paenibacillus sp. LPB0068, isolated from Crassostrea gigas.</title>
        <authorList>
            <person name="Shin S.-K."/>
            <person name="Yi H."/>
        </authorList>
    </citation>
    <scope>NUCLEOTIDE SEQUENCE [LARGE SCALE GENOMIC DNA]</scope>
    <source>
        <strain evidence="6 7">LPB0068</strain>
    </source>
</reference>
<dbReference type="AlphaFoldDB" id="A0A167EIM7"/>
<evidence type="ECO:0000313" key="7">
    <source>
        <dbReference type="Proteomes" id="UP000077134"/>
    </source>
</evidence>
<accession>A0A167EIM7</accession>
<dbReference type="PANTHER" id="PTHR30408">
    <property type="entry name" value="TYPE-1 RESTRICTION ENZYME ECOKI SPECIFICITY PROTEIN"/>
    <property type="match status" value="1"/>
</dbReference>
<dbReference type="GO" id="GO:0009307">
    <property type="term" value="P:DNA restriction-modification system"/>
    <property type="evidence" value="ECO:0007669"/>
    <property type="project" value="UniProtKB-KW"/>
</dbReference>
<comment type="similarity">
    <text evidence="1">Belongs to the type-I restriction system S methylase family.</text>
</comment>
<dbReference type="PANTHER" id="PTHR30408:SF12">
    <property type="entry name" value="TYPE I RESTRICTION ENZYME MJAVIII SPECIFICITY SUBUNIT"/>
    <property type="match status" value="1"/>
</dbReference>
<comment type="caution">
    <text evidence="6">The sequence shown here is derived from an EMBL/GenBank/DDBJ whole genome shotgun (WGS) entry which is preliminary data.</text>
</comment>
<dbReference type="Pfam" id="PF01420">
    <property type="entry name" value="Methylase_S"/>
    <property type="match status" value="2"/>
</dbReference>
<dbReference type="InterPro" id="IPR052021">
    <property type="entry name" value="Type-I_RS_S_subunit"/>
</dbReference>
<dbReference type="Gene3D" id="3.90.220.20">
    <property type="entry name" value="DNA methylase specificity domains"/>
    <property type="match status" value="2"/>
</dbReference>
<protein>
    <recommendedName>
        <fullName evidence="5">Type I restriction modification DNA specificity domain-containing protein</fullName>
    </recommendedName>
</protein>
<feature type="domain" description="Type I restriction modification DNA specificity" evidence="5">
    <location>
        <begin position="275"/>
        <end position="393"/>
    </location>
</feature>